<protein>
    <submittedName>
        <fullName evidence="2">Uncharacterized protein</fullName>
    </submittedName>
</protein>
<proteinExistence type="predicted"/>
<keyword evidence="3" id="KW-1185">Reference proteome</keyword>
<evidence type="ECO:0000256" key="1">
    <source>
        <dbReference type="SAM" id="MobiDB-lite"/>
    </source>
</evidence>
<name>A0AA35VHM9_LACSI</name>
<feature type="compositionally biased region" description="Basic and acidic residues" evidence="1">
    <location>
        <begin position="44"/>
        <end position="57"/>
    </location>
</feature>
<evidence type="ECO:0000313" key="3">
    <source>
        <dbReference type="Proteomes" id="UP001177003"/>
    </source>
</evidence>
<sequence length="138" mass="15231">MLKKVDFSNSVLQAYLKIINPSSETGFLLSLSEEGPSKCSRSSKKVDESPTKPIQEKKKTKSPNKKPTGEVIVSKPKATTGTTKTDEPSKEVVPLKTGVFTRIKKIAHRSRSSSYRSLSFSPSMVRKPHVTRKGVVIQ</sequence>
<reference evidence="2" key="1">
    <citation type="submission" date="2023-04" db="EMBL/GenBank/DDBJ databases">
        <authorList>
            <person name="Vijverberg K."/>
            <person name="Xiong W."/>
            <person name="Schranz E."/>
        </authorList>
    </citation>
    <scope>NUCLEOTIDE SEQUENCE</scope>
</reference>
<dbReference type="Proteomes" id="UP001177003">
    <property type="component" value="Chromosome 2"/>
</dbReference>
<feature type="region of interest" description="Disordered" evidence="1">
    <location>
        <begin position="31"/>
        <end position="90"/>
    </location>
</feature>
<gene>
    <name evidence="2" type="ORF">LSALG_LOCUS12122</name>
</gene>
<dbReference type="AlphaFoldDB" id="A0AA35VHM9"/>
<dbReference type="EMBL" id="OX465078">
    <property type="protein sequence ID" value="CAI9271865.1"/>
    <property type="molecule type" value="Genomic_DNA"/>
</dbReference>
<accession>A0AA35VHM9</accession>
<evidence type="ECO:0000313" key="2">
    <source>
        <dbReference type="EMBL" id="CAI9271865.1"/>
    </source>
</evidence>
<organism evidence="2 3">
    <name type="scientific">Lactuca saligna</name>
    <name type="common">Willowleaf lettuce</name>
    <dbReference type="NCBI Taxonomy" id="75948"/>
    <lineage>
        <taxon>Eukaryota</taxon>
        <taxon>Viridiplantae</taxon>
        <taxon>Streptophyta</taxon>
        <taxon>Embryophyta</taxon>
        <taxon>Tracheophyta</taxon>
        <taxon>Spermatophyta</taxon>
        <taxon>Magnoliopsida</taxon>
        <taxon>eudicotyledons</taxon>
        <taxon>Gunneridae</taxon>
        <taxon>Pentapetalae</taxon>
        <taxon>asterids</taxon>
        <taxon>campanulids</taxon>
        <taxon>Asterales</taxon>
        <taxon>Asteraceae</taxon>
        <taxon>Cichorioideae</taxon>
        <taxon>Cichorieae</taxon>
        <taxon>Lactucinae</taxon>
        <taxon>Lactuca</taxon>
    </lineage>
</organism>